<comment type="subcellular location">
    <subcellularLocation>
        <location evidence="1">Nucleus</location>
    </subcellularLocation>
</comment>
<evidence type="ECO:0000259" key="8">
    <source>
        <dbReference type="PROSITE" id="PS51518"/>
    </source>
</evidence>
<dbReference type="Gene3D" id="2.30.30.140">
    <property type="match status" value="2"/>
</dbReference>
<dbReference type="GO" id="GO:0005634">
    <property type="term" value="C:nucleus"/>
    <property type="evidence" value="ECO:0007669"/>
    <property type="project" value="UniProtKB-SubCell"/>
</dbReference>
<dbReference type="InterPro" id="IPR002999">
    <property type="entry name" value="Tudor"/>
</dbReference>
<keyword evidence="2" id="KW-0805">Transcription regulation</keyword>
<proteinExistence type="predicted"/>
<protein>
    <recommendedName>
        <fullName evidence="11">SGF29 C-terminal domain-containing protein</fullName>
    </recommendedName>
</protein>
<dbReference type="InterPro" id="IPR037802">
    <property type="entry name" value="SGF29"/>
</dbReference>
<evidence type="ECO:0000256" key="5">
    <source>
        <dbReference type="SAM" id="Coils"/>
    </source>
</evidence>
<dbReference type="FunFam" id="2.30.30.140:FF:000055">
    <property type="entry name" value="SAGA complex component"/>
    <property type="match status" value="1"/>
</dbReference>
<dbReference type="PANTHER" id="PTHR21539:SF0">
    <property type="entry name" value="SAGA-ASSOCIATED FACTOR 29"/>
    <property type="match status" value="1"/>
</dbReference>
<dbReference type="Proteomes" id="UP000246991">
    <property type="component" value="Unassembled WGS sequence"/>
</dbReference>
<dbReference type="Pfam" id="PF07039">
    <property type="entry name" value="SGF29_Tudor"/>
    <property type="match status" value="1"/>
</dbReference>
<evidence type="ECO:0000259" key="7">
    <source>
        <dbReference type="PROSITE" id="PS50304"/>
    </source>
</evidence>
<feature type="coiled-coil region" evidence="5">
    <location>
        <begin position="27"/>
        <end position="82"/>
    </location>
</feature>
<dbReference type="EMBL" id="PYWC01000063">
    <property type="protein sequence ID" value="PWW74326.1"/>
    <property type="molecule type" value="Genomic_DNA"/>
</dbReference>
<evidence type="ECO:0000313" key="10">
    <source>
        <dbReference type="Proteomes" id="UP000246991"/>
    </source>
</evidence>
<evidence type="ECO:0000313" key="9">
    <source>
        <dbReference type="EMBL" id="PWW74326.1"/>
    </source>
</evidence>
<keyword evidence="5" id="KW-0175">Coiled coil</keyword>
<evidence type="ECO:0000256" key="1">
    <source>
        <dbReference type="ARBA" id="ARBA00004123"/>
    </source>
</evidence>
<comment type="caution">
    <text evidence="9">The sequence shown here is derived from an EMBL/GenBank/DDBJ whole genome shotgun (WGS) entry which is preliminary data.</text>
</comment>
<dbReference type="STRING" id="42249.A0A317SLG6"/>
<feature type="domain" description="SGF29 C-terminal" evidence="8">
    <location>
        <begin position="144"/>
        <end position="279"/>
    </location>
</feature>
<gene>
    <name evidence="9" type="ORF">C7212DRAFT_353451</name>
</gene>
<dbReference type="OrthoDB" id="10265994at2759"/>
<dbReference type="InterPro" id="IPR047288">
    <property type="entry name" value="Tudor_SGF29_rpt1"/>
</dbReference>
<feature type="domain" description="Tudor" evidence="7">
    <location>
        <begin position="221"/>
        <end position="279"/>
    </location>
</feature>
<accession>A0A317SLG6</accession>
<dbReference type="PROSITE" id="PS51518">
    <property type="entry name" value="SGF29_C"/>
    <property type="match status" value="1"/>
</dbReference>
<keyword evidence="3" id="KW-0804">Transcription</keyword>
<keyword evidence="10" id="KW-1185">Reference proteome</keyword>
<dbReference type="InterPro" id="IPR047287">
    <property type="entry name" value="Tudor_SGF29_rpt2"/>
</dbReference>
<evidence type="ECO:0008006" key="11">
    <source>
        <dbReference type="Google" id="ProtNLM"/>
    </source>
</evidence>
<evidence type="ECO:0000256" key="2">
    <source>
        <dbReference type="ARBA" id="ARBA00023015"/>
    </source>
</evidence>
<keyword evidence="4" id="KW-0539">Nucleus</keyword>
<evidence type="ECO:0000256" key="4">
    <source>
        <dbReference type="ARBA" id="ARBA00023242"/>
    </source>
</evidence>
<evidence type="ECO:0000256" key="3">
    <source>
        <dbReference type="ARBA" id="ARBA00023163"/>
    </source>
</evidence>
<feature type="region of interest" description="Disordered" evidence="6">
    <location>
        <begin position="104"/>
        <end position="127"/>
    </location>
</feature>
<dbReference type="CDD" id="cd20393">
    <property type="entry name" value="Tudor_SGF29_rpt1"/>
    <property type="match status" value="1"/>
</dbReference>
<evidence type="ECO:0000256" key="6">
    <source>
        <dbReference type="SAM" id="MobiDB-lite"/>
    </source>
</evidence>
<dbReference type="GO" id="GO:0000124">
    <property type="term" value="C:SAGA complex"/>
    <property type="evidence" value="ECO:0007669"/>
    <property type="project" value="InterPro"/>
</dbReference>
<organism evidence="9 10">
    <name type="scientific">Tuber magnatum</name>
    <name type="common">white Piedmont truffle</name>
    <dbReference type="NCBI Taxonomy" id="42249"/>
    <lineage>
        <taxon>Eukaryota</taxon>
        <taxon>Fungi</taxon>
        <taxon>Dikarya</taxon>
        <taxon>Ascomycota</taxon>
        <taxon>Pezizomycotina</taxon>
        <taxon>Pezizomycetes</taxon>
        <taxon>Pezizales</taxon>
        <taxon>Tuberaceae</taxon>
        <taxon>Tuber</taxon>
    </lineage>
</organism>
<sequence length="279" mass="31570">MAARNRPRAPLKEEVDAHEERDLWTKIVRELQELRRMSERVQELIIDIQREEERQAETDASLEDLRLLKKLYTEHYELAEKEQRTLQSVLEWNDLLIALRTATEGGDRGGEKKRKRKLDDAVAADSPSNRNIKVARSMSAAPDAHNGLQKDSEVAYRLPKQKSSEGMWIQCIIVGIVGDGNKRKYEVQDPEPDEAGGHGTTYKASASALIPIPKESAGLSPYPIGRQVLARYPETTTFYRAEVMGTKANGTCRLKFEGEEEVGKETEVERRLVLDVGNK</sequence>
<dbReference type="PANTHER" id="PTHR21539">
    <property type="entry name" value="SAGA-ASSOCIATED FACTOR 29"/>
    <property type="match status" value="1"/>
</dbReference>
<dbReference type="InterPro" id="IPR010750">
    <property type="entry name" value="SGF29_tudor-like_dom"/>
</dbReference>
<dbReference type="CDD" id="cd20394">
    <property type="entry name" value="Tudor_SGF29_rpt2"/>
    <property type="match status" value="1"/>
</dbReference>
<name>A0A317SLG6_9PEZI</name>
<reference evidence="9 10" key="1">
    <citation type="submission" date="2018-03" db="EMBL/GenBank/DDBJ databases">
        <title>Genomes of Pezizomycetes fungi and the evolution of truffles.</title>
        <authorList>
            <person name="Murat C."/>
            <person name="Payen T."/>
            <person name="Noel B."/>
            <person name="Kuo A."/>
            <person name="Martin F.M."/>
        </authorList>
    </citation>
    <scope>NUCLEOTIDE SEQUENCE [LARGE SCALE GENOMIC DNA]</scope>
    <source>
        <strain evidence="9">091103-1</strain>
    </source>
</reference>
<dbReference type="AlphaFoldDB" id="A0A317SLG6"/>
<dbReference type="PROSITE" id="PS50304">
    <property type="entry name" value="TUDOR"/>
    <property type="match status" value="1"/>
</dbReference>